<evidence type="ECO:0000256" key="2">
    <source>
        <dbReference type="SAM" id="MobiDB-lite"/>
    </source>
</evidence>
<feature type="compositionally biased region" description="Basic and acidic residues" evidence="2">
    <location>
        <begin position="195"/>
        <end position="210"/>
    </location>
</feature>
<feature type="coiled-coil region" evidence="1">
    <location>
        <begin position="112"/>
        <end position="146"/>
    </location>
</feature>
<feature type="chain" id="PRO_5024883789" description="DUF5667 domain-containing protein" evidence="3">
    <location>
        <begin position="24"/>
        <end position="220"/>
    </location>
</feature>
<dbReference type="EMBL" id="DQFB01000003">
    <property type="protein sequence ID" value="HCQ40424.1"/>
    <property type="molecule type" value="Genomic_DNA"/>
</dbReference>
<dbReference type="AlphaFoldDB" id="A0A656PME3"/>
<protein>
    <recommendedName>
        <fullName evidence="6">DUF5667 domain-containing protein</fullName>
    </recommendedName>
</protein>
<dbReference type="Proteomes" id="UP000262056">
    <property type="component" value="Unassembled WGS sequence"/>
</dbReference>
<evidence type="ECO:0000256" key="1">
    <source>
        <dbReference type="SAM" id="Coils"/>
    </source>
</evidence>
<keyword evidence="3" id="KW-0732">Signal</keyword>
<feature type="compositionally biased region" description="Acidic residues" evidence="2">
    <location>
        <begin position="211"/>
        <end position="220"/>
    </location>
</feature>
<organism evidence="4 5">
    <name type="scientific">candidate division WWE3 bacterium</name>
    <dbReference type="NCBI Taxonomy" id="2053526"/>
    <lineage>
        <taxon>Bacteria</taxon>
        <taxon>Katanobacteria</taxon>
    </lineage>
</organism>
<sequence length="220" mass="25102">MKTNTLTKLAVVSLLFISPLVYTSATQNVLPAGEGKNLQNESLPKLDAPRVQLTKAENQERRCELVTQRIADKIARYKNLEKRHQGIYLGLGNKLENLVNRLKEDGYTGENITALETDMTKLDELSEKLKANYSDYLAKLEELKSASCEDSDINFTQALKTAREELAATREVIQEIKDFYLTEVKPHIAAMREQIKEEKLNREQNEKPENEATDTEEEQD</sequence>
<reference evidence="4 5" key="1">
    <citation type="journal article" date="2018" name="Nat. Biotechnol.">
        <title>A standardized bacterial taxonomy based on genome phylogeny substantially revises the tree of life.</title>
        <authorList>
            <person name="Parks D.H."/>
            <person name="Chuvochina M."/>
            <person name="Waite D.W."/>
            <person name="Rinke C."/>
            <person name="Skarshewski A."/>
            <person name="Chaumeil P.A."/>
            <person name="Hugenholtz P."/>
        </authorList>
    </citation>
    <scope>NUCLEOTIDE SEQUENCE [LARGE SCALE GENOMIC DNA]</scope>
    <source>
        <strain evidence="4">UBA12021</strain>
    </source>
</reference>
<feature type="region of interest" description="Disordered" evidence="2">
    <location>
        <begin position="195"/>
        <end position="220"/>
    </location>
</feature>
<gene>
    <name evidence="4" type="ORF">DIU24_01785</name>
</gene>
<name>A0A656PME3_UNCKA</name>
<keyword evidence="1" id="KW-0175">Coiled coil</keyword>
<evidence type="ECO:0008006" key="6">
    <source>
        <dbReference type="Google" id="ProtNLM"/>
    </source>
</evidence>
<evidence type="ECO:0000313" key="4">
    <source>
        <dbReference type="EMBL" id="HCQ40424.1"/>
    </source>
</evidence>
<feature type="signal peptide" evidence="3">
    <location>
        <begin position="1"/>
        <end position="23"/>
    </location>
</feature>
<accession>A0A656PME3</accession>
<comment type="caution">
    <text evidence="4">The sequence shown here is derived from an EMBL/GenBank/DDBJ whole genome shotgun (WGS) entry which is preliminary data.</text>
</comment>
<evidence type="ECO:0000256" key="3">
    <source>
        <dbReference type="SAM" id="SignalP"/>
    </source>
</evidence>
<proteinExistence type="predicted"/>
<evidence type="ECO:0000313" key="5">
    <source>
        <dbReference type="Proteomes" id="UP000262056"/>
    </source>
</evidence>